<keyword evidence="1" id="KW-0812">Transmembrane</keyword>
<dbReference type="RefSeq" id="WP_072916369.1">
    <property type="nucleotide sequence ID" value="NZ_FRAR01000024.1"/>
</dbReference>
<gene>
    <name evidence="2" type="ORF">SAMN02745123_03214</name>
</gene>
<protein>
    <submittedName>
        <fullName evidence="2">Uncharacterized membrane protein YczE</fullName>
    </submittedName>
</protein>
<name>A0A1M6VI51_9FIRM</name>
<keyword evidence="1" id="KW-1133">Transmembrane helix</keyword>
<feature type="transmembrane region" description="Helical" evidence="1">
    <location>
        <begin position="12"/>
        <end position="35"/>
    </location>
</feature>
<dbReference type="Proteomes" id="UP000183997">
    <property type="component" value="Unassembled WGS sequence"/>
</dbReference>
<evidence type="ECO:0000256" key="1">
    <source>
        <dbReference type="SAM" id="Phobius"/>
    </source>
</evidence>
<dbReference type="PANTHER" id="PTHR40078">
    <property type="entry name" value="INTEGRAL MEMBRANE PROTEIN-RELATED"/>
    <property type="match status" value="1"/>
</dbReference>
<feature type="transmembrane region" description="Helical" evidence="1">
    <location>
        <begin position="148"/>
        <end position="169"/>
    </location>
</feature>
<feature type="transmembrane region" description="Helical" evidence="1">
    <location>
        <begin position="105"/>
        <end position="127"/>
    </location>
</feature>
<dbReference type="Pfam" id="PF19700">
    <property type="entry name" value="DUF6198"/>
    <property type="match status" value="1"/>
</dbReference>
<keyword evidence="3" id="KW-1185">Reference proteome</keyword>
<evidence type="ECO:0000313" key="3">
    <source>
        <dbReference type="Proteomes" id="UP000183997"/>
    </source>
</evidence>
<keyword evidence="1" id="KW-0472">Membrane</keyword>
<organism evidence="2 3">
    <name type="scientific">Desulforamulus aeronauticus DSM 10349</name>
    <dbReference type="NCBI Taxonomy" id="1121421"/>
    <lineage>
        <taxon>Bacteria</taxon>
        <taxon>Bacillati</taxon>
        <taxon>Bacillota</taxon>
        <taxon>Clostridia</taxon>
        <taxon>Eubacteriales</taxon>
        <taxon>Peptococcaceae</taxon>
        <taxon>Desulforamulus</taxon>
    </lineage>
</organism>
<accession>A0A1M6VI51</accession>
<dbReference type="STRING" id="1121421.SAMN02745123_03214"/>
<feature type="transmembrane region" description="Helical" evidence="1">
    <location>
        <begin position="175"/>
        <end position="195"/>
    </location>
</feature>
<feature type="transmembrane region" description="Helical" evidence="1">
    <location>
        <begin position="80"/>
        <end position="99"/>
    </location>
</feature>
<dbReference type="InterPro" id="IPR038750">
    <property type="entry name" value="YczE/YyaS-like"/>
</dbReference>
<evidence type="ECO:0000313" key="2">
    <source>
        <dbReference type="EMBL" id="SHK80936.1"/>
    </source>
</evidence>
<dbReference type="EMBL" id="FRAR01000024">
    <property type="protein sequence ID" value="SHK80936.1"/>
    <property type="molecule type" value="Genomic_DNA"/>
</dbReference>
<dbReference type="AlphaFoldDB" id="A0A1M6VI51"/>
<reference evidence="3" key="1">
    <citation type="submission" date="2016-11" db="EMBL/GenBank/DDBJ databases">
        <authorList>
            <person name="Varghese N."/>
            <person name="Submissions S."/>
        </authorList>
    </citation>
    <scope>NUCLEOTIDE SEQUENCE [LARGE SCALE GENOMIC DNA]</scope>
    <source>
        <strain evidence="3">DSM 10349</strain>
    </source>
</reference>
<feature type="transmembrane region" description="Helical" evidence="1">
    <location>
        <begin position="47"/>
        <end position="68"/>
    </location>
</feature>
<proteinExistence type="predicted"/>
<sequence>MKKTIFHLLQLSWLMLGLFLYGLSLVFIVEGYLGISPWDVLHMGLTGYLPFTFGQIMIGAGLLCILVAYPMGVKPSLATILNMIFIGVFVDLIINQGWIPSYESYVVRVIYLLIGVMGCGFATGMYISARMGTGPRDSLMMGLHKITGWRIGVVRTAIELVVVSLGFFLGGPVGIGTLIFSLCIGWATEISMNFFNNCARNEWLMNYLGHLNPGLVQKREVQS</sequence>
<dbReference type="OrthoDB" id="154912at2"/>
<dbReference type="PANTHER" id="PTHR40078:SF1">
    <property type="entry name" value="INTEGRAL MEMBRANE PROTEIN"/>
    <property type="match status" value="1"/>
</dbReference>